<keyword evidence="1" id="KW-0812">Transmembrane</keyword>
<dbReference type="EMBL" id="LS992241">
    <property type="protein sequence ID" value="SYX84696.1"/>
    <property type="molecule type" value="Genomic_DNA"/>
</dbReference>
<feature type="transmembrane region" description="Helical" evidence="1">
    <location>
        <begin position="114"/>
        <end position="131"/>
    </location>
</feature>
<sequence>MTSSGVLSVAVWICFAILIASGWRMPLFAAATRSQVIIVGLSWLLLHNWTITLSFGNHINGAWVLWMVLAVFFLGQQSGGKLITVCGHVAMLAAIWMWLELLSRFSMQMPNSQTNIWLIAGIFSCYILLFTTNWQLQWIILTLGLTLGEVLIHLRLHTLITAGEGQVQDVWWLSFLLVRLMSIMMVWMKERFLKGLLGSEQ</sequence>
<feature type="transmembrane region" description="Helical" evidence="1">
    <location>
        <begin position="138"/>
        <end position="158"/>
    </location>
</feature>
<feature type="transmembrane region" description="Helical" evidence="1">
    <location>
        <begin position="170"/>
        <end position="188"/>
    </location>
</feature>
<dbReference type="Proteomes" id="UP000304148">
    <property type="component" value="Chromosome"/>
</dbReference>
<evidence type="ECO:0000256" key="1">
    <source>
        <dbReference type="SAM" id="Phobius"/>
    </source>
</evidence>
<organism evidence="2 3">
    <name type="scientific">Paenibacillus alvei</name>
    <name type="common">Bacillus alvei</name>
    <dbReference type="NCBI Taxonomy" id="44250"/>
    <lineage>
        <taxon>Bacteria</taxon>
        <taxon>Bacillati</taxon>
        <taxon>Bacillota</taxon>
        <taxon>Bacilli</taxon>
        <taxon>Bacillales</taxon>
        <taxon>Paenibacillaceae</taxon>
        <taxon>Paenibacillus</taxon>
    </lineage>
</organism>
<keyword evidence="1" id="KW-0472">Membrane</keyword>
<feature type="transmembrane region" description="Helical" evidence="1">
    <location>
        <begin position="6"/>
        <end position="23"/>
    </location>
</feature>
<protein>
    <submittedName>
        <fullName evidence="2">Uncharacterized protein</fullName>
    </submittedName>
</protein>
<evidence type="ECO:0000313" key="2">
    <source>
        <dbReference type="EMBL" id="SYX84696.1"/>
    </source>
</evidence>
<accession>A0A383REK2</accession>
<feature type="transmembrane region" description="Helical" evidence="1">
    <location>
        <begin position="82"/>
        <end position="99"/>
    </location>
</feature>
<dbReference type="RefSeq" id="WP_138186549.1">
    <property type="nucleotide sequence ID" value="NZ_LS992241.1"/>
</dbReference>
<gene>
    <name evidence="2" type="ORF">PBLR_13118</name>
</gene>
<dbReference type="AlphaFoldDB" id="A0A383REK2"/>
<evidence type="ECO:0000313" key="3">
    <source>
        <dbReference type="Proteomes" id="UP000304148"/>
    </source>
</evidence>
<keyword evidence="1" id="KW-1133">Transmembrane helix</keyword>
<name>A0A383REK2_PAEAL</name>
<reference evidence="3" key="1">
    <citation type="submission" date="2018-08" db="EMBL/GenBank/DDBJ databases">
        <authorList>
            <person name="Chevrot R."/>
        </authorList>
    </citation>
    <scope>NUCLEOTIDE SEQUENCE [LARGE SCALE GENOMIC DNA]</scope>
</reference>
<feature type="transmembrane region" description="Helical" evidence="1">
    <location>
        <begin position="58"/>
        <end position="75"/>
    </location>
</feature>
<proteinExistence type="predicted"/>